<reference evidence="9 10" key="1">
    <citation type="submission" date="2020-08" db="EMBL/GenBank/DDBJ databases">
        <title>Genomic Encyclopedia of Type Strains, Phase IV (KMG-IV): sequencing the most valuable type-strain genomes for metagenomic binning, comparative biology and taxonomic classification.</title>
        <authorList>
            <person name="Goeker M."/>
        </authorList>
    </citation>
    <scope>NUCLEOTIDE SEQUENCE [LARGE SCALE GENOMIC DNA]</scope>
    <source>
        <strain evidence="9 10">DSM 26189</strain>
    </source>
</reference>
<protein>
    <recommendedName>
        <fullName evidence="4">Flagellar hook-associated protein 1</fullName>
    </recommendedName>
</protein>
<keyword evidence="10" id="KW-1185">Reference proteome</keyword>
<feature type="domain" description="Flagellar basal-body/hook protein C-terminal" evidence="7">
    <location>
        <begin position="406"/>
        <end position="446"/>
    </location>
</feature>
<comment type="subcellular location">
    <subcellularLocation>
        <location evidence="1">Bacterial flagellum</location>
    </subcellularLocation>
    <subcellularLocation>
        <location evidence="2">Secreted</location>
    </subcellularLocation>
</comment>
<dbReference type="GO" id="GO:0044780">
    <property type="term" value="P:bacterial-type flagellum assembly"/>
    <property type="evidence" value="ECO:0007669"/>
    <property type="project" value="InterPro"/>
</dbReference>
<sequence>MSASDIFLLGSSGLRAYQTQLATISQNIANVGSENYTRRTTTISESVISGSSNILYKQYANFGGANATGITRSSDSYLEARVRSTGADLSYAKSYLKWVNNVESALNDDETGVGTMLTNFYSSVDQLAANPADSSLRTSMLYRLEQVVSAFHTSSSDLESVLDQSYASVESDIGLLNNALSALQDINKSINIAADNSAHKAQLLDSRDSLLKTISSKLNVSISFSGSGAATVTYDSQTIASTTTAATFSVSQNPDKTIALSLGGTAVAAPTNGTLGGDFAGSANARDRLNSLDAMAVQLADDLNAWHRQGYTDGTPGSTNIDLLSVGTTAASLSVAIGSIDDIAVKSADGTINGNLVGIGAVREASDIESQWTKLVTAQGNLVSTVTDKQVLAENRDEIARNAREEVSGVNLDVEAADLLRVQQAYQACARVVQAARDIIDSILNLR</sequence>
<dbReference type="SUPFAM" id="SSF64518">
    <property type="entry name" value="Phase 1 flagellin"/>
    <property type="match status" value="1"/>
</dbReference>
<evidence type="ECO:0000256" key="3">
    <source>
        <dbReference type="ARBA" id="ARBA00009677"/>
    </source>
</evidence>
<dbReference type="GO" id="GO:0005576">
    <property type="term" value="C:extracellular region"/>
    <property type="evidence" value="ECO:0007669"/>
    <property type="project" value="UniProtKB-SubCell"/>
</dbReference>
<evidence type="ECO:0000259" key="7">
    <source>
        <dbReference type="Pfam" id="PF06429"/>
    </source>
</evidence>
<evidence type="ECO:0000256" key="5">
    <source>
        <dbReference type="ARBA" id="ARBA00022525"/>
    </source>
</evidence>
<keyword evidence="9" id="KW-0282">Flagellum</keyword>
<comment type="caution">
    <text evidence="9">The sequence shown here is derived from an EMBL/GenBank/DDBJ whole genome shotgun (WGS) entry which is preliminary data.</text>
</comment>
<keyword evidence="9" id="KW-0966">Cell projection</keyword>
<evidence type="ECO:0000259" key="8">
    <source>
        <dbReference type="Pfam" id="PF22638"/>
    </source>
</evidence>
<keyword evidence="5" id="KW-0964">Secreted</keyword>
<name>A0A7W6BHG4_9SPHN</name>
<keyword evidence="9" id="KW-0969">Cilium</keyword>
<accession>A0A7W6BHG4</accession>
<dbReference type="PANTHER" id="PTHR30033:SF2">
    <property type="entry name" value="FLAGELLAR HOOK PROTEIN"/>
    <property type="match status" value="1"/>
</dbReference>
<evidence type="ECO:0000313" key="10">
    <source>
        <dbReference type="Proteomes" id="UP000571950"/>
    </source>
</evidence>
<evidence type="ECO:0000313" key="9">
    <source>
        <dbReference type="EMBL" id="MBB3924947.1"/>
    </source>
</evidence>
<evidence type="ECO:0000256" key="4">
    <source>
        <dbReference type="ARBA" id="ARBA00016244"/>
    </source>
</evidence>
<dbReference type="InterPro" id="IPR010930">
    <property type="entry name" value="Flg_bb/hook_C_dom"/>
</dbReference>
<keyword evidence="6" id="KW-0975">Bacterial flagellum</keyword>
<dbReference type="Pfam" id="PF06429">
    <property type="entry name" value="Flg_bbr_C"/>
    <property type="match status" value="1"/>
</dbReference>
<feature type="domain" description="Flagellar hook-associated protein FlgK helical" evidence="8">
    <location>
        <begin position="100"/>
        <end position="318"/>
    </location>
</feature>
<evidence type="ECO:0000256" key="6">
    <source>
        <dbReference type="ARBA" id="ARBA00023143"/>
    </source>
</evidence>
<comment type="similarity">
    <text evidence="3">Belongs to the flagella basal body rod proteins family.</text>
</comment>
<dbReference type="RefSeq" id="WP_188070516.1">
    <property type="nucleotide sequence ID" value="NZ_BSPS01000022.1"/>
</dbReference>
<dbReference type="GO" id="GO:0005198">
    <property type="term" value="F:structural molecule activity"/>
    <property type="evidence" value="ECO:0007669"/>
    <property type="project" value="InterPro"/>
</dbReference>
<proteinExistence type="inferred from homology"/>
<gene>
    <name evidence="9" type="ORF">GGR43_000648</name>
</gene>
<dbReference type="InterPro" id="IPR053927">
    <property type="entry name" value="FlgK_helical"/>
</dbReference>
<dbReference type="NCBIfam" id="TIGR02492">
    <property type="entry name" value="flgK_ends"/>
    <property type="match status" value="1"/>
</dbReference>
<evidence type="ECO:0000256" key="2">
    <source>
        <dbReference type="ARBA" id="ARBA00004613"/>
    </source>
</evidence>
<dbReference type="AlphaFoldDB" id="A0A7W6BHG4"/>
<dbReference type="PANTHER" id="PTHR30033">
    <property type="entry name" value="FLAGELLAR HOOK-ASSOCIATED PROTEIN 1"/>
    <property type="match status" value="1"/>
</dbReference>
<dbReference type="GO" id="GO:0009424">
    <property type="term" value="C:bacterial-type flagellum hook"/>
    <property type="evidence" value="ECO:0007669"/>
    <property type="project" value="InterPro"/>
</dbReference>
<evidence type="ECO:0000256" key="1">
    <source>
        <dbReference type="ARBA" id="ARBA00004365"/>
    </source>
</evidence>
<dbReference type="InterPro" id="IPR002371">
    <property type="entry name" value="FlgK"/>
</dbReference>
<dbReference type="EMBL" id="JACIDT010000002">
    <property type="protein sequence ID" value="MBB3924947.1"/>
    <property type="molecule type" value="Genomic_DNA"/>
</dbReference>
<dbReference type="Pfam" id="PF22638">
    <property type="entry name" value="FlgK_D1"/>
    <property type="match status" value="1"/>
</dbReference>
<organism evidence="9 10">
    <name type="scientific">Sphingobium jiangsuense</name>
    <dbReference type="NCBI Taxonomy" id="870476"/>
    <lineage>
        <taxon>Bacteria</taxon>
        <taxon>Pseudomonadati</taxon>
        <taxon>Pseudomonadota</taxon>
        <taxon>Alphaproteobacteria</taxon>
        <taxon>Sphingomonadales</taxon>
        <taxon>Sphingomonadaceae</taxon>
        <taxon>Sphingobium</taxon>
    </lineage>
</organism>
<dbReference type="Proteomes" id="UP000571950">
    <property type="component" value="Unassembled WGS sequence"/>
</dbReference>